<dbReference type="OrthoDB" id="8403720at2"/>
<dbReference type="Proteomes" id="UP000316429">
    <property type="component" value="Unassembled WGS sequence"/>
</dbReference>
<keyword evidence="2" id="KW-1185">Reference proteome</keyword>
<dbReference type="RefSeq" id="WP_140826816.1">
    <property type="nucleotide sequence ID" value="NZ_VFYP01000001.1"/>
</dbReference>
<reference evidence="1 2" key="1">
    <citation type="submission" date="2019-06" db="EMBL/GenBank/DDBJ databases">
        <title>Rhizobium sp. CL12 isolated from roots of soybean.</title>
        <authorList>
            <person name="Wang C."/>
        </authorList>
    </citation>
    <scope>NUCLEOTIDE SEQUENCE [LARGE SCALE GENOMIC DNA]</scope>
    <source>
        <strain evidence="1 2">CL12</strain>
    </source>
</reference>
<evidence type="ECO:0000313" key="2">
    <source>
        <dbReference type="Proteomes" id="UP000316429"/>
    </source>
</evidence>
<dbReference type="EMBL" id="VFYP01000001">
    <property type="protein sequence ID" value="TPP10471.1"/>
    <property type="molecule type" value="Genomic_DNA"/>
</dbReference>
<protein>
    <submittedName>
        <fullName evidence="1">Uncharacterized protein</fullName>
    </submittedName>
</protein>
<evidence type="ECO:0000313" key="1">
    <source>
        <dbReference type="EMBL" id="TPP10471.1"/>
    </source>
</evidence>
<accession>A0A504UUQ1</accession>
<name>A0A504UUQ1_9HYPH</name>
<proteinExistence type="predicted"/>
<comment type="caution">
    <text evidence="1">The sequence shown here is derived from an EMBL/GenBank/DDBJ whole genome shotgun (WGS) entry which is preliminary data.</text>
</comment>
<gene>
    <name evidence="1" type="ORF">FJQ55_06380</name>
</gene>
<dbReference type="AlphaFoldDB" id="A0A504UUQ1"/>
<sequence length="78" mass="8452">MMETGHEDRTLLDVLSLQVDEDDNGDIVQPGPSRSTEAPMRIDAHGMIIGHLLAQVAEPDAADSGGLRPGLSRHYFEV</sequence>
<organism evidence="1 2">
    <name type="scientific">Rhizobium glycinendophyticum</name>
    <dbReference type="NCBI Taxonomy" id="2589807"/>
    <lineage>
        <taxon>Bacteria</taxon>
        <taxon>Pseudomonadati</taxon>
        <taxon>Pseudomonadota</taxon>
        <taxon>Alphaproteobacteria</taxon>
        <taxon>Hyphomicrobiales</taxon>
        <taxon>Rhizobiaceae</taxon>
        <taxon>Rhizobium/Agrobacterium group</taxon>
        <taxon>Rhizobium</taxon>
    </lineage>
</organism>